<dbReference type="AlphaFoldDB" id="A0A6I6K2N9"/>
<dbReference type="GO" id="GO:0006826">
    <property type="term" value="P:iron ion transport"/>
    <property type="evidence" value="ECO:0007669"/>
    <property type="project" value="UniProtKB-KW"/>
</dbReference>
<dbReference type="PANTHER" id="PTHR32552">
    <property type="entry name" value="FERRICHROME IRON RECEPTOR-RELATED"/>
    <property type="match status" value="1"/>
</dbReference>
<evidence type="ECO:0000256" key="2">
    <source>
        <dbReference type="ARBA" id="ARBA00022448"/>
    </source>
</evidence>
<evidence type="ECO:0000256" key="5">
    <source>
        <dbReference type="ARBA" id="ARBA00022692"/>
    </source>
</evidence>
<evidence type="ECO:0000256" key="7">
    <source>
        <dbReference type="ARBA" id="ARBA00023065"/>
    </source>
</evidence>
<keyword evidence="6" id="KW-0408">Iron</keyword>
<dbReference type="KEGG" id="mcos:GM418_11095"/>
<dbReference type="Pfam" id="PF00593">
    <property type="entry name" value="TonB_dep_Rec_b-barrel"/>
    <property type="match status" value="1"/>
</dbReference>
<dbReference type="RefSeq" id="WP_158866034.1">
    <property type="nucleotide sequence ID" value="NZ_CP046401.1"/>
</dbReference>
<name>A0A6I6K2N9_9BACT</name>
<evidence type="ECO:0000259" key="15">
    <source>
        <dbReference type="Pfam" id="PF07715"/>
    </source>
</evidence>
<comment type="subcellular location">
    <subcellularLocation>
        <location evidence="1 11">Cell outer membrane</location>
        <topology evidence="1 11">Multi-pass membrane protein</topology>
    </subcellularLocation>
</comment>
<keyword evidence="2 11" id="KW-0813">Transport</keyword>
<evidence type="ECO:0000256" key="6">
    <source>
        <dbReference type="ARBA" id="ARBA00023004"/>
    </source>
</evidence>
<dbReference type="Pfam" id="PF07715">
    <property type="entry name" value="Plug"/>
    <property type="match status" value="1"/>
</dbReference>
<evidence type="ECO:0000256" key="8">
    <source>
        <dbReference type="ARBA" id="ARBA00023077"/>
    </source>
</evidence>
<evidence type="ECO:0000313" key="16">
    <source>
        <dbReference type="EMBL" id="QGY44184.1"/>
    </source>
</evidence>
<feature type="chain" id="PRO_5026302543" evidence="13">
    <location>
        <begin position="21"/>
        <end position="700"/>
    </location>
</feature>
<dbReference type="PROSITE" id="PS52016">
    <property type="entry name" value="TONB_DEPENDENT_REC_3"/>
    <property type="match status" value="1"/>
</dbReference>
<evidence type="ECO:0000256" key="1">
    <source>
        <dbReference type="ARBA" id="ARBA00004571"/>
    </source>
</evidence>
<keyword evidence="9 11" id="KW-0472">Membrane</keyword>
<evidence type="ECO:0000256" key="13">
    <source>
        <dbReference type="SAM" id="SignalP"/>
    </source>
</evidence>
<dbReference type="PANTHER" id="PTHR32552:SF81">
    <property type="entry name" value="TONB-DEPENDENT OUTER MEMBRANE RECEPTOR"/>
    <property type="match status" value="1"/>
</dbReference>
<dbReference type="InterPro" id="IPR036942">
    <property type="entry name" value="Beta-barrel_TonB_sf"/>
</dbReference>
<keyword evidence="4" id="KW-0410">Iron transport</keyword>
<evidence type="ECO:0000259" key="14">
    <source>
        <dbReference type="Pfam" id="PF00593"/>
    </source>
</evidence>
<dbReference type="InterPro" id="IPR039426">
    <property type="entry name" value="TonB-dep_rcpt-like"/>
</dbReference>
<evidence type="ECO:0000256" key="10">
    <source>
        <dbReference type="ARBA" id="ARBA00023237"/>
    </source>
</evidence>
<evidence type="ECO:0000256" key="11">
    <source>
        <dbReference type="PROSITE-ProRule" id="PRU01360"/>
    </source>
</evidence>
<evidence type="ECO:0000313" key="17">
    <source>
        <dbReference type="Proteomes" id="UP000428260"/>
    </source>
</evidence>
<feature type="signal peptide" evidence="13">
    <location>
        <begin position="1"/>
        <end position="20"/>
    </location>
</feature>
<sequence>MKKIILSIVIYSLFTAFAQAQNLRVITDTTNTPDILIDEITVKSPKELPLVREIPTSISLFPARKLENDEIHSLADISSKVPNFFMLDYGSKLQSSVFVRGIGSRLGSPSVGLYVDNVPYFEKTTFGFDFFDIERVEVLRGPQGTLYGRNTMGGIINVFSKSPLVYDETNISVTAGTHGYYNVNVNHYNRVDDKFGYSISGNYLNQNGYFTNNFSGDPADDKYSASGRARLVWRISNNLTLENTANYEKSEQYGFPYALYNDSTNRAVGISYDQESSYKRDLFSDGLVLKYQNDVFQFISTSSYQFYDGLMAVDQDFTKNKIYFFEIGDRQNMVSQELMLKSLSPSKYKWLFGAYGFYQTMKQQTQGDIYTSKVNQDIRSDFNISGYALFHQSTFDDFLVENLSLTAGIRFDVEKDDLDYTFDQAVGDNPVSNLATEDYSENFTEILPKVALKYAFNNSLNTYATVSKGYKSGGFNTNTSIVLEEDRSFDSEKSWNYELGLKSSLAGNRLFVDAALFYIDWQDQQIDVPVPGGRGNMKKNAGESVSKGAELFVKGLLADNLEATLGYGYTHATFADYVVSEELNYNDNFIPYVPRHTINASLYKTFEFKNGFLEKLIANLSYKGVGKHYWSLDNSVYQDYYGLLDAKLSFVTGKFRFEIWGKNIFDTSYNTYYFEISSLHNSYAQIGKPASLGVNLKVAF</sequence>
<keyword evidence="17" id="KW-1185">Reference proteome</keyword>
<keyword evidence="3 11" id="KW-1134">Transmembrane beta strand</keyword>
<feature type="domain" description="TonB-dependent receptor plug" evidence="15">
    <location>
        <begin position="51"/>
        <end position="155"/>
    </location>
</feature>
<dbReference type="Gene3D" id="2.40.170.20">
    <property type="entry name" value="TonB-dependent receptor, beta-barrel domain"/>
    <property type="match status" value="1"/>
</dbReference>
<dbReference type="Proteomes" id="UP000428260">
    <property type="component" value="Chromosome"/>
</dbReference>
<dbReference type="GO" id="GO:0009279">
    <property type="term" value="C:cell outer membrane"/>
    <property type="evidence" value="ECO:0007669"/>
    <property type="project" value="UniProtKB-SubCell"/>
</dbReference>
<proteinExistence type="inferred from homology"/>
<organism evidence="16 17">
    <name type="scientific">Maribellus comscasis</name>
    <dbReference type="NCBI Taxonomy" id="2681766"/>
    <lineage>
        <taxon>Bacteria</taxon>
        <taxon>Pseudomonadati</taxon>
        <taxon>Bacteroidota</taxon>
        <taxon>Bacteroidia</taxon>
        <taxon>Marinilabiliales</taxon>
        <taxon>Prolixibacteraceae</taxon>
        <taxon>Maribellus</taxon>
    </lineage>
</organism>
<dbReference type="InterPro" id="IPR012910">
    <property type="entry name" value="Plug_dom"/>
</dbReference>
<evidence type="ECO:0000256" key="9">
    <source>
        <dbReference type="ARBA" id="ARBA00023136"/>
    </source>
</evidence>
<feature type="domain" description="TonB-dependent receptor-like beta-barrel" evidence="14">
    <location>
        <begin position="193"/>
        <end position="663"/>
    </location>
</feature>
<reference evidence="16 17" key="1">
    <citation type="submission" date="2019-11" db="EMBL/GenBank/DDBJ databases">
        <authorList>
            <person name="Zheng R.K."/>
            <person name="Sun C.M."/>
        </authorList>
    </citation>
    <scope>NUCLEOTIDE SEQUENCE [LARGE SCALE GENOMIC DNA]</scope>
    <source>
        <strain evidence="16 17">WC007</strain>
    </source>
</reference>
<gene>
    <name evidence="16" type="ORF">GM418_11095</name>
</gene>
<keyword evidence="8 12" id="KW-0798">TonB box</keyword>
<comment type="similarity">
    <text evidence="11 12">Belongs to the TonB-dependent receptor family.</text>
</comment>
<keyword evidence="5 11" id="KW-0812">Transmembrane</keyword>
<evidence type="ECO:0000256" key="4">
    <source>
        <dbReference type="ARBA" id="ARBA00022496"/>
    </source>
</evidence>
<evidence type="ECO:0000256" key="3">
    <source>
        <dbReference type="ARBA" id="ARBA00022452"/>
    </source>
</evidence>
<dbReference type="SUPFAM" id="SSF56935">
    <property type="entry name" value="Porins"/>
    <property type="match status" value="1"/>
</dbReference>
<keyword evidence="16" id="KW-0675">Receptor</keyword>
<dbReference type="InterPro" id="IPR000531">
    <property type="entry name" value="Beta-barrel_TonB"/>
</dbReference>
<keyword evidence="7" id="KW-0406">Ion transport</keyword>
<keyword evidence="13" id="KW-0732">Signal</keyword>
<dbReference type="EMBL" id="CP046401">
    <property type="protein sequence ID" value="QGY44184.1"/>
    <property type="molecule type" value="Genomic_DNA"/>
</dbReference>
<evidence type="ECO:0000256" key="12">
    <source>
        <dbReference type="RuleBase" id="RU003357"/>
    </source>
</evidence>
<accession>A0A6I6K2N9</accession>
<protein>
    <submittedName>
        <fullName evidence="16">TonB-dependent receptor</fullName>
    </submittedName>
</protein>
<keyword evidence="10 11" id="KW-0998">Cell outer membrane</keyword>